<evidence type="ECO:0000256" key="1">
    <source>
        <dbReference type="SAM" id="MobiDB-lite"/>
    </source>
</evidence>
<feature type="region of interest" description="Disordered" evidence="1">
    <location>
        <begin position="179"/>
        <end position="226"/>
    </location>
</feature>
<proteinExistence type="predicted"/>
<feature type="compositionally biased region" description="Basic and acidic residues" evidence="1">
    <location>
        <begin position="457"/>
        <end position="474"/>
    </location>
</feature>
<dbReference type="Proteomes" id="UP001259832">
    <property type="component" value="Unassembled WGS sequence"/>
</dbReference>
<name>A0AAD9LAM7_9STRA</name>
<feature type="region of interest" description="Disordered" evidence="1">
    <location>
        <begin position="448"/>
        <end position="474"/>
    </location>
</feature>
<keyword evidence="3" id="KW-1185">Reference proteome</keyword>
<feature type="region of interest" description="Disordered" evidence="1">
    <location>
        <begin position="491"/>
        <end position="523"/>
    </location>
</feature>
<dbReference type="EMBL" id="JASMQC010000059">
    <property type="protein sequence ID" value="KAK1928627.1"/>
    <property type="molecule type" value="Genomic_DNA"/>
</dbReference>
<evidence type="ECO:0000313" key="3">
    <source>
        <dbReference type="Proteomes" id="UP001259832"/>
    </source>
</evidence>
<accession>A0AAD9LAM7</accession>
<comment type="caution">
    <text evidence="2">The sequence shown here is derived from an EMBL/GenBank/DDBJ whole genome shotgun (WGS) entry which is preliminary data.</text>
</comment>
<feature type="compositionally biased region" description="Polar residues" evidence="1">
    <location>
        <begin position="101"/>
        <end position="127"/>
    </location>
</feature>
<dbReference type="AlphaFoldDB" id="A0AAD9LAM7"/>
<sequence>MSLQVNLLEDADAELRAMARYYLGPDAAPDASAVARTDTENSSPQRIVIATSNADDQLKKLKRNERDRQRSFAKRESMKQMRQQVKELEERKQRLVERTDSSNAIKAASPQSNEFRSPSPPSTSASMYPSPETPIKRENFVRLADEIEEFRRQNTIMTQQLRERDVTTGYMQNLLLEFSQDETDQDNSSGESDAGSDSRCNGKRSNGRKPPLVSGPHPLNGDSNVRFTPLTTEEGVACVRQTLQLINNARFLYASDARYHNRSKFLGWEQFTLRQGSTITFSVKKSLKNVTPAQLMATTWHLLTDGKRTQKLIPSTVNTHIRPLQKLSDDLLVIDRRSEDNARTGVLGKNLALRTVYVLFRTADADGTQTLAMKTINLPLVKKLGARSSTVRSSTGPNGRPRDFTSVIEFGGSNTYTRDEIAQAWLGELVFLAIRWESLAEEQAELTPGELKKRRRNERDRRRNSAKRDTMEQMRKTVAALELQKQQLMQHFAAESPSPCSSPSDAYRSPSSSPDLSSSLYPSSLMPVTRDDYVQLATEIEAFRRQNAAMVQELARRDLFNNSLRYRLMSFPPPDSRSGMQPTHFTHDQGMTFVRQTLERIHARLLYASEERFLNRPTFLGWSQYSERQGDVVAFGVKKTLRNVTPQQLMDRSWQLQTNSGDLQRLGPLHAKTHITILQEITDDVLIIDRRTEDQSHNNESGEPLVLRTVYMLFRVDDDGVQTLAMKTLDVPTADRCCTATRSDCTAEVSAMQEVTTVTKFGGTNACEDLAASRLKELIFLAIRWETLAVAPFLLKE</sequence>
<feature type="compositionally biased region" description="Basic and acidic residues" evidence="1">
    <location>
        <begin position="64"/>
        <end position="100"/>
    </location>
</feature>
<protein>
    <submittedName>
        <fullName evidence="2">Uncharacterized protein</fullName>
    </submittedName>
</protein>
<reference evidence="2" key="1">
    <citation type="submission" date="2023-08" db="EMBL/GenBank/DDBJ databases">
        <title>Reference Genome Resource for the Citrus Pathogen Phytophthora citrophthora.</title>
        <authorList>
            <person name="Moller H."/>
            <person name="Coetzee B."/>
            <person name="Rose L.J."/>
            <person name="Van Niekerk J.M."/>
        </authorList>
    </citation>
    <scope>NUCLEOTIDE SEQUENCE</scope>
    <source>
        <strain evidence="2">STE-U-9442</strain>
    </source>
</reference>
<feature type="region of interest" description="Disordered" evidence="1">
    <location>
        <begin position="64"/>
        <end position="136"/>
    </location>
</feature>
<feature type="compositionally biased region" description="Low complexity" evidence="1">
    <location>
        <begin position="496"/>
        <end position="523"/>
    </location>
</feature>
<gene>
    <name evidence="2" type="ORF">P3T76_015857</name>
</gene>
<evidence type="ECO:0000313" key="2">
    <source>
        <dbReference type="EMBL" id="KAK1928627.1"/>
    </source>
</evidence>
<organism evidence="2 3">
    <name type="scientific">Phytophthora citrophthora</name>
    <dbReference type="NCBI Taxonomy" id="4793"/>
    <lineage>
        <taxon>Eukaryota</taxon>
        <taxon>Sar</taxon>
        <taxon>Stramenopiles</taxon>
        <taxon>Oomycota</taxon>
        <taxon>Peronosporomycetes</taxon>
        <taxon>Peronosporales</taxon>
        <taxon>Peronosporaceae</taxon>
        <taxon>Phytophthora</taxon>
    </lineage>
</organism>